<proteinExistence type="predicted"/>
<evidence type="ECO:0000313" key="2">
    <source>
        <dbReference type="Proteomes" id="UP001064048"/>
    </source>
</evidence>
<accession>A0ACC0J621</accession>
<dbReference type="Proteomes" id="UP001064048">
    <property type="component" value="Chromosome 14"/>
</dbReference>
<comment type="caution">
    <text evidence="1">The sequence shown here is derived from an EMBL/GenBank/DDBJ whole genome shotgun (WGS) entry which is preliminary data.</text>
</comment>
<dbReference type="EMBL" id="CM046114">
    <property type="protein sequence ID" value="KAI8419680.1"/>
    <property type="molecule type" value="Genomic_DNA"/>
</dbReference>
<keyword evidence="2" id="KW-1185">Reference proteome</keyword>
<evidence type="ECO:0000313" key="1">
    <source>
        <dbReference type="EMBL" id="KAI8419680.1"/>
    </source>
</evidence>
<sequence length="167" mass="18851">MPLSSLRCCCSGGTLVLTAALTLLLVPSVPDLVTRLHDDDKPRAHVAPPLPRFSVERLRALCPPLDLFATVIMLVVGFLIYLCEWIQRKLMERRIVKVNKYLLASVERLRAWDAQQEQVESTLRLVQGAAGEYNLLLFLLLRRRRASPACPARPACYLDKDLDDDRG</sequence>
<organism evidence="1 2">
    <name type="scientific">Choristoneura fumiferana</name>
    <name type="common">Spruce budworm moth</name>
    <name type="synonym">Archips fumiferana</name>
    <dbReference type="NCBI Taxonomy" id="7141"/>
    <lineage>
        <taxon>Eukaryota</taxon>
        <taxon>Metazoa</taxon>
        <taxon>Ecdysozoa</taxon>
        <taxon>Arthropoda</taxon>
        <taxon>Hexapoda</taxon>
        <taxon>Insecta</taxon>
        <taxon>Pterygota</taxon>
        <taxon>Neoptera</taxon>
        <taxon>Endopterygota</taxon>
        <taxon>Lepidoptera</taxon>
        <taxon>Glossata</taxon>
        <taxon>Ditrysia</taxon>
        <taxon>Tortricoidea</taxon>
        <taxon>Tortricidae</taxon>
        <taxon>Tortricinae</taxon>
        <taxon>Choristoneura</taxon>
    </lineage>
</organism>
<reference evidence="1 2" key="1">
    <citation type="journal article" date="2022" name="Genome Biol. Evol.">
        <title>The Spruce Budworm Genome: Reconstructing the Evolutionary History of Antifreeze Proteins.</title>
        <authorList>
            <person name="Beliveau C."/>
            <person name="Gagne P."/>
            <person name="Picq S."/>
            <person name="Vernygora O."/>
            <person name="Keeling C.I."/>
            <person name="Pinkney K."/>
            <person name="Doucet D."/>
            <person name="Wen F."/>
            <person name="Johnston J.S."/>
            <person name="Maaroufi H."/>
            <person name="Boyle B."/>
            <person name="Laroche J."/>
            <person name="Dewar K."/>
            <person name="Juretic N."/>
            <person name="Blackburn G."/>
            <person name="Nisole A."/>
            <person name="Brunet B."/>
            <person name="Brandao M."/>
            <person name="Lumley L."/>
            <person name="Duan J."/>
            <person name="Quan G."/>
            <person name="Lucarotti C.J."/>
            <person name="Roe A.D."/>
            <person name="Sperling F.A.H."/>
            <person name="Levesque R.C."/>
            <person name="Cusson M."/>
        </authorList>
    </citation>
    <scope>NUCLEOTIDE SEQUENCE [LARGE SCALE GENOMIC DNA]</scope>
    <source>
        <strain evidence="1">Glfc:IPQL:Cfum</strain>
    </source>
</reference>
<gene>
    <name evidence="1" type="ORF">MSG28_008370</name>
</gene>
<protein>
    <submittedName>
        <fullName evidence="1">Uncharacterized protein</fullName>
    </submittedName>
</protein>
<name>A0ACC0J621_CHOFU</name>